<dbReference type="PROSITE" id="PS50943">
    <property type="entry name" value="HTH_CROC1"/>
    <property type="match status" value="1"/>
</dbReference>
<organism evidence="5 6">
    <name type="scientific">Pantoea rodasii</name>
    <dbReference type="NCBI Taxonomy" id="1076549"/>
    <lineage>
        <taxon>Bacteria</taxon>
        <taxon>Pseudomonadati</taxon>
        <taxon>Pseudomonadota</taxon>
        <taxon>Gammaproteobacteria</taxon>
        <taxon>Enterobacterales</taxon>
        <taxon>Erwiniaceae</taxon>
        <taxon>Pantoea</taxon>
    </lineage>
</organism>
<sequence>MMKKESAGERIRSRRKTLKLTQQVVASGIGVSHVAVSQWEKDETVPRGENLLRLAELLQCTAAWIIDGDGEVFAAPLRVSDVSTLPLISLTQAAEWLQEQRLVIQQQATRFLYSDIKLSDRALAITLEDSAMQPDYRPGDTLIFDPAVVPQPGDVVLARVNGVVQVRIYRLLAEQHDEQIFSLRPLNEDFPTLLSSEKKIELIGTLLEMRRYRETSATQKTR</sequence>
<dbReference type="AlphaFoldDB" id="A0A2M9WFI7"/>
<dbReference type="PANTHER" id="PTHR40661">
    <property type="match status" value="1"/>
</dbReference>
<dbReference type="GO" id="GO:0003677">
    <property type="term" value="F:DNA binding"/>
    <property type="evidence" value="ECO:0007669"/>
    <property type="project" value="UniProtKB-KW"/>
</dbReference>
<dbReference type="STRING" id="1076549.HA45_24700"/>
<evidence type="ECO:0000256" key="1">
    <source>
        <dbReference type="ARBA" id="ARBA00023015"/>
    </source>
</evidence>
<dbReference type="InterPro" id="IPR010982">
    <property type="entry name" value="Lambda_DNA-bd_dom_sf"/>
</dbReference>
<dbReference type="Pfam" id="PF00717">
    <property type="entry name" value="Peptidase_S24"/>
    <property type="match status" value="1"/>
</dbReference>
<evidence type="ECO:0000313" key="6">
    <source>
        <dbReference type="Proteomes" id="UP000232062"/>
    </source>
</evidence>
<keyword evidence="2" id="KW-0238">DNA-binding</keyword>
<proteinExistence type="predicted"/>
<dbReference type="OrthoDB" id="9791537at2"/>
<evidence type="ECO:0000259" key="4">
    <source>
        <dbReference type="PROSITE" id="PS50943"/>
    </source>
</evidence>
<dbReference type="EMBL" id="PIQI01000011">
    <property type="protein sequence ID" value="PJZ06287.1"/>
    <property type="molecule type" value="Genomic_DNA"/>
</dbReference>
<reference evidence="5 6" key="1">
    <citation type="submission" date="2017-11" db="EMBL/GenBank/DDBJ databases">
        <title>The genome sequence of Pantoea rodasii DSM 26611.</title>
        <authorList>
            <person name="Gao J."/>
            <person name="Mao X."/>
            <person name="Sun J."/>
        </authorList>
    </citation>
    <scope>NUCLEOTIDE SEQUENCE [LARGE SCALE GENOMIC DNA]</scope>
    <source>
        <strain evidence="5 6">DSM 26611</strain>
    </source>
</reference>
<keyword evidence="3" id="KW-0804">Transcription</keyword>
<dbReference type="SMART" id="SM00530">
    <property type="entry name" value="HTH_XRE"/>
    <property type="match status" value="1"/>
</dbReference>
<dbReference type="RefSeq" id="WP_100700824.1">
    <property type="nucleotide sequence ID" value="NZ_MLFP01000086.1"/>
</dbReference>
<protein>
    <submittedName>
        <fullName evidence="5">LexA family transcriptional regulator</fullName>
    </submittedName>
</protein>
<accession>A0A2M9WFI7</accession>
<evidence type="ECO:0000256" key="3">
    <source>
        <dbReference type="ARBA" id="ARBA00023163"/>
    </source>
</evidence>
<dbReference type="CDD" id="cd06529">
    <property type="entry name" value="S24_LexA-like"/>
    <property type="match status" value="1"/>
</dbReference>
<dbReference type="InterPro" id="IPR015927">
    <property type="entry name" value="Peptidase_S24_S26A/B/C"/>
</dbReference>
<evidence type="ECO:0000256" key="2">
    <source>
        <dbReference type="ARBA" id="ARBA00023125"/>
    </source>
</evidence>
<keyword evidence="6" id="KW-1185">Reference proteome</keyword>
<dbReference type="SUPFAM" id="SSF47413">
    <property type="entry name" value="lambda repressor-like DNA-binding domains"/>
    <property type="match status" value="1"/>
</dbReference>
<dbReference type="InterPro" id="IPR036286">
    <property type="entry name" value="LexA/Signal_pep-like_sf"/>
</dbReference>
<dbReference type="Gene3D" id="2.10.109.10">
    <property type="entry name" value="Umud Fragment, subunit A"/>
    <property type="match status" value="1"/>
</dbReference>
<gene>
    <name evidence="5" type="ORF">PRCB_06070</name>
</gene>
<dbReference type="Pfam" id="PF01381">
    <property type="entry name" value="HTH_3"/>
    <property type="match status" value="1"/>
</dbReference>
<dbReference type="Proteomes" id="UP000232062">
    <property type="component" value="Unassembled WGS sequence"/>
</dbReference>
<keyword evidence="1" id="KW-0805">Transcription regulation</keyword>
<dbReference type="SUPFAM" id="SSF51306">
    <property type="entry name" value="LexA/Signal peptidase"/>
    <property type="match status" value="1"/>
</dbReference>
<name>A0A2M9WFI7_9GAMM</name>
<dbReference type="CDD" id="cd00093">
    <property type="entry name" value="HTH_XRE"/>
    <property type="match status" value="1"/>
</dbReference>
<feature type="domain" description="HTH cro/C1-type" evidence="4">
    <location>
        <begin position="11"/>
        <end position="65"/>
    </location>
</feature>
<dbReference type="Gene3D" id="1.10.260.40">
    <property type="entry name" value="lambda repressor-like DNA-binding domains"/>
    <property type="match status" value="1"/>
</dbReference>
<comment type="caution">
    <text evidence="5">The sequence shown here is derived from an EMBL/GenBank/DDBJ whole genome shotgun (WGS) entry which is preliminary data.</text>
</comment>
<dbReference type="InterPro" id="IPR039418">
    <property type="entry name" value="LexA-like"/>
</dbReference>
<dbReference type="InterPro" id="IPR001387">
    <property type="entry name" value="Cro/C1-type_HTH"/>
</dbReference>
<evidence type="ECO:0000313" key="5">
    <source>
        <dbReference type="EMBL" id="PJZ06287.1"/>
    </source>
</evidence>
<dbReference type="PANTHER" id="PTHR40661:SF3">
    <property type="entry name" value="FELS-1 PROPHAGE TRANSCRIPTIONAL REGULATOR"/>
    <property type="match status" value="1"/>
</dbReference>